<proteinExistence type="predicted"/>
<evidence type="ECO:0000313" key="1">
    <source>
        <dbReference type="EMBL" id="KAK0304813.1"/>
    </source>
</evidence>
<evidence type="ECO:0000313" key="2">
    <source>
        <dbReference type="EMBL" id="KAK0950977.1"/>
    </source>
</evidence>
<protein>
    <submittedName>
        <fullName evidence="1">Uncharacterized protein</fullName>
    </submittedName>
</protein>
<dbReference type="Proteomes" id="UP001175353">
    <property type="component" value="Unassembled WGS sequence"/>
</dbReference>
<dbReference type="EMBL" id="JASUXU010000123">
    <property type="protein sequence ID" value="KAK0304813.1"/>
    <property type="molecule type" value="Genomic_DNA"/>
</dbReference>
<dbReference type="Proteomes" id="UP001168146">
    <property type="component" value="Unassembled WGS sequence"/>
</dbReference>
<name>A0AAN6F6I2_9PEZI</name>
<accession>A0AAN6F6I2</accession>
<evidence type="ECO:0000313" key="3">
    <source>
        <dbReference type="Proteomes" id="UP001168146"/>
    </source>
</evidence>
<reference evidence="2" key="2">
    <citation type="submission" date="2023-06" db="EMBL/GenBank/DDBJ databases">
        <title>Black Yeasts Isolated from many extreme environments.</title>
        <authorList>
            <person name="Coleine C."/>
            <person name="Stajich J.E."/>
            <person name="Selbmann L."/>
        </authorList>
    </citation>
    <scope>NUCLEOTIDE SEQUENCE</scope>
    <source>
        <strain evidence="2">CCFEE 5200</strain>
    </source>
</reference>
<sequence>MAATAMKNLTAILAAAGSPLPPGYDSYPVEHFGVIPAPTTCFNQGPGQVRPWMRILAKTFCNHINNWEFDYLRYNTATGYWSAATSFRTLDDRCLTTDLHSHSRITAGDGYDDPLLAAMGGWYAEYPIAALLQVGLTPGRTDALTLKKADCLAAFSVIIDGCNTAGLDGKQGGQLMLGSGAYWGTDELYYAFDPNYQGQPKNQYFIEIGPNDSSFDITDAGMYMAEYGCGDSC</sequence>
<comment type="caution">
    <text evidence="1">The sequence shown here is derived from an EMBL/GenBank/DDBJ whole genome shotgun (WGS) entry which is preliminary data.</text>
</comment>
<evidence type="ECO:0000313" key="4">
    <source>
        <dbReference type="Proteomes" id="UP001175353"/>
    </source>
</evidence>
<reference evidence="1" key="1">
    <citation type="submission" date="2021-12" db="EMBL/GenBank/DDBJ databases">
        <title>Black yeast isolated from Biological Soil Crust.</title>
        <authorList>
            <person name="Kurbessoian T."/>
        </authorList>
    </citation>
    <scope>NUCLEOTIDE SEQUENCE</scope>
    <source>
        <strain evidence="1">CCFEE 5208</strain>
    </source>
</reference>
<keyword evidence="4" id="KW-1185">Reference proteome</keyword>
<organism evidence="1 3">
    <name type="scientific">Friedmanniomyces endolithicus</name>
    <dbReference type="NCBI Taxonomy" id="329885"/>
    <lineage>
        <taxon>Eukaryota</taxon>
        <taxon>Fungi</taxon>
        <taxon>Dikarya</taxon>
        <taxon>Ascomycota</taxon>
        <taxon>Pezizomycotina</taxon>
        <taxon>Dothideomycetes</taxon>
        <taxon>Dothideomycetidae</taxon>
        <taxon>Mycosphaerellales</taxon>
        <taxon>Teratosphaeriaceae</taxon>
        <taxon>Friedmanniomyces</taxon>
    </lineage>
</organism>
<dbReference type="AlphaFoldDB" id="A0AAN6F6I2"/>
<dbReference type="EMBL" id="JAUJLE010000748">
    <property type="protein sequence ID" value="KAK0950977.1"/>
    <property type="molecule type" value="Genomic_DNA"/>
</dbReference>
<gene>
    <name evidence="1" type="ORF">LTR82_017068</name>
    <name evidence="2" type="ORF">LTR91_025284</name>
</gene>